<feature type="domain" description="LCCL" evidence="3">
    <location>
        <begin position="215"/>
        <end position="268"/>
    </location>
</feature>
<evidence type="ECO:0000259" key="3">
    <source>
        <dbReference type="PROSITE" id="PS50820"/>
    </source>
</evidence>
<reference evidence="5" key="1">
    <citation type="submission" date="2016-03" db="EMBL/GenBank/DDBJ databases">
        <authorList>
            <person name="Ploux O."/>
        </authorList>
    </citation>
    <scope>NUCLEOTIDE SEQUENCE [LARGE SCALE GENOMIC DNA]</scope>
    <source>
        <strain evidence="5">UK7</strain>
    </source>
</reference>
<proteinExistence type="predicted"/>
<dbReference type="FunCoup" id="A0A1E1JUW0">
    <property type="interactions" value="5"/>
</dbReference>
<dbReference type="InterPro" id="IPR004043">
    <property type="entry name" value="LCCL"/>
</dbReference>
<dbReference type="PANTHER" id="PTHR31331:SF8">
    <property type="entry name" value="LCCL DOMAIN PROTEIN (AFU_ORTHOLOGUE AFUA_5G02970)"/>
    <property type="match status" value="1"/>
</dbReference>
<dbReference type="SUPFAM" id="SSF69848">
    <property type="entry name" value="LCCL domain"/>
    <property type="match status" value="1"/>
</dbReference>
<feature type="transmembrane region" description="Helical" evidence="2">
    <location>
        <begin position="290"/>
        <end position="307"/>
    </location>
</feature>
<dbReference type="SMART" id="SM00603">
    <property type="entry name" value="LCCL"/>
    <property type="match status" value="1"/>
</dbReference>
<feature type="region of interest" description="Disordered" evidence="1">
    <location>
        <begin position="1"/>
        <end position="24"/>
    </location>
</feature>
<dbReference type="Proteomes" id="UP000178129">
    <property type="component" value="Unassembled WGS sequence"/>
</dbReference>
<keyword evidence="5" id="KW-1185">Reference proteome</keyword>
<dbReference type="AlphaFoldDB" id="A0A1E1JUW0"/>
<gene>
    <name evidence="4" type="ORF">RCO7_11504</name>
</gene>
<feature type="transmembrane region" description="Helical" evidence="2">
    <location>
        <begin position="381"/>
        <end position="397"/>
    </location>
</feature>
<dbReference type="PROSITE" id="PS50820">
    <property type="entry name" value="LCCL"/>
    <property type="match status" value="1"/>
</dbReference>
<feature type="transmembrane region" description="Helical" evidence="2">
    <location>
        <begin position="342"/>
        <end position="361"/>
    </location>
</feature>
<dbReference type="PANTHER" id="PTHR31331">
    <property type="entry name" value="LCCL DOMAIN PROTEIN (AFU_ORTHOLOGUE AFUA_5G08630)"/>
    <property type="match status" value="1"/>
</dbReference>
<keyword evidence="2" id="KW-0812">Transmembrane</keyword>
<comment type="caution">
    <text evidence="4">The sequence shown here is derived from an EMBL/GenBank/DDBJ whole genome shotgun (WGS) entry which is preliminary data.</text>
</comment>
<protein>
    <submittedName>
        <fullName evidence="4">Related to LCCL domain protein</fullName>
    </submittedName>
</protein>
<feature type="transmembrane region" description="Helical" evidence="2">
    <location>
        <begin position="448"/>
        <end position="471"/>
    </location>
</feature>
<keyword evidence="2" id="KW-0472">Membrane</keyword>
<evidence type="ECO:0000256" key="2">
    <source>
        <dbReference type="SAM" id="Phobius"/>
    </source>
</evidence>
<sequence>MRLTTDEEGGGYKPVADEHPDNPIVESTRTNVLHMNNLSDDSSPPTPRFMQDQASYRYMKWVPTSVRRLSKSTIKWAKGPDPPHVHTVETTLPIIQEFPTRLLHYYIPKRRHRIVLLVAFYFTWILTFSVVMQKSTVATEIEGWGTPGNIGCGNTYWMPGNRCGLNGNDCRPFNGSGFPFRCPANCASVRVLNPRAVGAQEINYRPMVIGGPSKGDRTSIYRSDSFICGSAIHAGIIDNAKGGCGVVSLVGQHGNYESSKRHGIKSIAFDSDFPSSFTFHSGTACEARDARWPLLFVSLTFTILLSLFTTSPSLFFFSIFTGVFFHVGLASDPPWHSNVTDLISNLLGKYLPATFCAFVIYRYMGVCRALSGLTAQIEKTVLWLGGCWFGALSNYTLDWIPIQRLNAHDLKQEPGAKLALALIVTLIALIIIKQVFFFRREGRLIRYLGLYGTFIGAILLSLLLPGLSLRIHHYILALLLLPGTSMQTRPALLYQGILVGLFMNGIARWGFDPVLQTPAALQGDAQHNSKLPIISPPNITLGRTISTISFSWLPPPDPFDGISILVNDVERFRGYTDEGFSSDKNFVWERPGAGTGAGERTDYFRFGYMEGSNSWDYTKAGTWNKEGEWVEMKTGPSKVRSREMNGEIFGAKL</sequence>
<dbReference type="Pfam" id="PF03815">
    <property type="entry name" value="LCCL"/>
    <property type="match status" value="1"/>
</dbReference>
<feature type="transmembrane region" description="Helical" evidence="2">
    <location>
        <begin position="417"/>
        <end position="436"/>
    </location>
</feature>
<dbReference type="InterPro" id="IPR036609">
    <property type="entry name" value="LCCL_sf"/>
</dbReference>
<evidence type="ECO:0000256" key="1">
    <source>
        <dbReference type="SAM" id="MobiDB-lite"/>
    </source>
</evidence>
<evidence type="ECO:0000313" key="4">
    <source>
        <dbReference type="EMBL" id="CZS89491.1"/>
    </source>
</evidence>
<keyword evidence="2" id="KW-1133">Transmembrane helix</keyword>
<evidence type="ECO:0000313" key="5">
    <source>
        <dbReference type="Proteomes" id="UP000178129"/>
    </source>
</evidence>
<feature type="transmembrane region" description="Helical" evidence="2">
    <location>
        <begin position="114"/>
        <end position="132"/>
    </location>
</feature>
<dbReference type="EMBL" id="FJUW01000003">
    <property type="protein sequence ID" value="CZS89491.1"/>
    <property type="molecule type" value="Genomic_DNA"/>
</dbReference>
<dbReference type="InterPro" id="IPR051957">
    <property type="entry name" value="CRISP-LCCL_domain"/>
</dbReference>
<name>A0A1E1JUW0_9HELO</name>
<dbReference type="InParanoid" id="A0A1E1JUW0"/>
<dbReference type="STRING" id="914237.A0A1E1JUW0"/>
<accession>A0A1E1JUW0</accession>
<organism evidence="4 5">
    <name type="scientific">Rhynchosporium graminicola</name>
    <dbReference type="NCBI Taxonomy" id="2792576"/>
    <lineage>
        <taxon>Eukaryota</taxon>
        <taxon>Fungi</taxon>
        <taxon>Dikarya</taxon>
        <taxon>Ascomycota</taxon>
        <taxon>Pezizomycotina</taxon>
        <taxon>Leotiomycetes</taxon>
        <taxon>Helotiales</taxon>
        <taxon>Ploettnerulaceae</taxon>
        <taxon>Rhynchosporium</taxon>
    </lineage>
</organism>
<dbReference type="Gene3D" id="2.170.130.20">
    <property type="entry name" value="LCCL-like domain"/>
    <property type="match status" value="1"/>
</dbReference>